<dbReference type="AlphaFoldDB" id="A0A6I3Y7S6"/>
<dbReference type="Proteomes" id="UP000435323">
    <property type="component" value="Unassembled WGS sequence"/>
</dbReference>
<accession>A0A6I3Y7S6</accession>
<dbReference type="InterPro" id="IPR018013">
    <property type="entry name" value="Channel_Tsx-like"/>
</dbReference>
<reference evidence="2 3" key="1">
    <citation type="submission" date="2019-11" db="EMBL/GenBank/DDBJ databases">
        <title>Using colonization assays and comparative genomics to discover symbiosis behaviors and factors in Vibrio fischeri.</title>
        <authorList>
            <person name="Bongrand C."/>
            <person name="Moriano-Gutierrez S."/>
            <person name="Arevalo P."/>
            <person name="Mcfall-Ngai M."/>
            <person name="Visick K."/>
            <person name="Polz M.F."/>
            <person name="Ruby E.G."/>
        </authorList>
    </citation>
    <scope>NUCLEOTIDE SEQUENCE [LARGE SCALE GENOMIC DNA]</scope>
    <source>
        <strain evidence="3">emors.3.2</strain>
    </source>
</reference>
<comment type="similarity">
    <text evidence="1">Belongs to the nucleoside-specific channel-forming outer membrane porin (Tsx) (TC 1.B.10) family.</text>
</comment>
<proteinExistence type="inferred from homology"/>
<dbReference type="GO" id="GO:0009279">
    <property type="term" value="C:cell outer membrane"/>
    <property type="evidence" value="ECO:0007669"/>
    <property type="project" value="InterPro"/>
</dbReference>
<dbReference type="NCBIfam" id="NF008574">
    <property type="entry name" value="PRK11528.1"/>
    <property type="match status" value="1"/>
</dbReference>
<dbReference type="EMBL" id="WOBO01000006">
    <property type="protein sequence ID" value="MUK45251.1"/>
    <property type="molecule type" value="Genomic_DNA"/>
</dbReference>
<gene>
    <name evidence="2" type="ORF">GNP77_07625</name>
</gene>
<comment type="caution">
    <text evidence="2">The sequence shown here is derived from an EMBL/GenBank/DDBJ whole genome shotgun (WGS) entry which is preliminary data.</text>
</comment>
<organism evidence="2 3">
    <name type="scientific">Aliivibrio fischeri</name>
    <name type="common">Vibrio fischeri</name>
    <dbReference type="NCBI Taxonomy" id="668"/>
    <lineage>
        <taxon>Bacteria</taxon>
        <taxon>Pseudomonadati</taxon>
        <taxon>Pseudomonadota</taxon>
        <taxon>Gammaproteobacteria</taxon>
        <taxon>Vibrionales</taxon>
        <taxon>Vibrionaceae</taxon>
        <taxon>Aliivibrio</taxon>
    </lineage>
</organism>
<name>A0A6I3Y7S6_ALIFS</name>
<evidence type="ECO:0000313" key="2">
    <source>
        <dbReference type="EMBL" id="MUK45251.1"/>
    </source>
</evidence>
<dbReference type="InterPro" id="IPR036777">
    <property type="entry name" value="Channel_Tsx-like_sf"/>
</dbReference>
<dbReference type="RefSeq" id="WP_012533336.1">
    <property type="nucleotide sequence ID" value="NZ_JAJVEL010000011.1"/>
</dbReference>
<dbReference type="SUPFAM" id="SSF111364">
    <property type="entry name" value="Tsx-like channel"/>
    <property type="match status" value="1"/>
</dbReference>
<evidence type="ECO:0000313" key="3">
    <source>
        <dbReference type="Proteomes" id="UP000435323"/>
    </source>
</evidence>
<evidence type="ECO:0000256" key="1">
    <source>
        <dbReference type="ARBA" id="ARBA00008728"/>
    </source>
</evidence>
<sequence length="238" mass="26485">MRKSLLALSVLATTVAIPAQAENLYTWGNMNINYLDWSNSSNDGGKDDFAYLEFEGGAGFDWGELYGFLDLEGQKDSMAASSKGSITYKTGLGELRLYGQTYSTENLGWHVRNTVAGVSYNFSGEQWFFNPFIGAHYTNTNGFSDMNGGMAGWVTGYNFNLGEQSFSISNWNEMEFARDSAYTALSGETDDISFNGAVAFWWNATKHITTGIQYRYADNKLGQGDLDDAIIYTLKYNF</sequence>
<dbReference type="Pfam" id="PF03502">
    <property type="entry name" value="Channel_Tsx"/>
    <property type="match status" value="1"/>
</dbReference>
<protein>
    <submittedName>
        <fullName evidence="2">Uncharacterized protein</fullName>
    </submittedName>
</protein>